<proteinExistence type="predicted"/>
<dbReference type="AlphaFoldDB" id="A0AAE3WE27"/>
<reference evidence="1" key="2">
    <citation type="submission" date="2023-02" db="EMBL/GenBank/DDBJ databases">
        <title>'Rhodoalgimonas zhirmunskyi' gen. nov., isolated from a red alga.</title>
        <authorList>
            <person name="Nedashkovskaya O.I."/>
            <person name="Otstavnykh N.Y."/>
            <person name="Bystritskaya E.P."/>
            <person name="Balabanova L.A."/>
            <person name="Isaeva M.P."/>
        </authorList>
    </citation>
    <scope>NUCLEOTIDE SEQUENCE</scope>
    <source>
        <strain evidence="1">KCTC 52189</strain>
    </source>
</reference>
<reference evidence="1" key="1">
    <citation type="submission" date="2022-07" db="EMBL/GenBank/DDBJ databases">
        <authorList>
            <person name="Otstavnykh N."/>
            <person name="Isaeva M."/>
            <person name="Bystritskaya E."/>
        </authorList>
    </citation>
    <scope>NUCLEOTIDE SEQUENCE</scope>
    <source>
        <strain evidence="1">KCTC 52189</strain>
    </source>
</reference>
<name>A0AAE3WE27_9RHOB</name>
<organism evidence="1 2">
    <name type="scientific">Marimonas arenosa</name>
    <dbReference type="NCBI Taxonomy" id="1795305"/>
    <lineage>
        <taxon>Bacteria</taxon>
        <taxon>Pseudomonadati</taxon>
        <taxon>Pseudomonadota</taxon>
        <taxon>Alphaproteobacteria</taxon>
        <taxon>Rhodobacterales</taxon>
        <taxon>Paracoccaceae</taxon>
        <taxon>Marimonas</taxon>
    </lineage>
</organism>
<dbReference type="RefSeq" id="WP_306735974.1">
    <property type="nucleotide sequence ID" value="NZ_JANHAX010000003.1"/>
</dbReference>
<dbReference type="Proteomes" id="UP001226762">
    <property type="component" value="Unassembled WGS sequence"/>
</dbReference>
<evidence type="ECO:0000313" key="1">
    <source>
        <dbReference type="EMBL" id="MDQ2090705.1"/>
    </source>
</evidence>
<sequence length="76" mass="8649">MSRTPLQISLPRNSVTAKRETSILFLYHFLGRGIDLNRAHAKNRQEKAVTIRLLAKTSRAKLKADQARPIGRQKPN</sequence>
<gene>
    <name evidence="1" type="ORF">NO357_12415</name>
</gene>
<dbReference type="EMBL" id="JANHAX010000003">
    <property type="protein sequence ID" value="MDQ2090705.1"/>
    <property type="molecule type" value="Genomic_DNA"/>
</dbReference>
<accession>A0AAE3WE27</accession>
<comment type="caution">
    <text evidence="1">The sequence shown here is derived from an EMBL/GenBank/DDBJ whole genome shotgun (WGS) entry which is preliminary data.</text>
</comment>
<protein>
    <submittedName>
        <fullName evidence="1">Uncharacterized protein</fullName>
    </submittedName>
</protein>
<keyword evidence="2" id="KW-1185">Reference proteome</keyword>
<evidence type="ECO:0000313" key="2">
    <source>
        <dbReference type="Proteomes" id="UP001226762"/>
    </source>
</evidence>